<accession>A0ABU0RGH1</accession>
<protein>
    <recommendedName>
        <fullName evidence="4">Integral membrane protein</fullName>
    </recommendedName>
</protein>
<keyword evidence="1" id="KW-1133">Transmembrane helix</keyword>
<dbReference type="EMBL" id="JAUSZS010000002">
    <property type="protein sequence ID" value="MDQ0930257.1"/>
    <property type="molecule type" value="Genomic_DNA"/>
</dbReference>
<evidence type="ECO:0008006" key="4">
    <source>
        <dbReference type="Google" id="ProtNLM"/>
    </source>
</evidence>
<proteinExistence type="predicted"/>
<comment type="caution">
    <text evidence="2">The sequence shown here is derived from an EMBL/GenBank/DDBJ whole genome shotgun (WGS) entry which is preliminary data.</text>
</comment>
<dbReference type="Proteomes" id="UP001223072">
    <property type="component" value="Unassembled WGS sequence"/>
</dbReference>
<dbReference type="RefSeq" id="WP_307624557.1">
    <property type="nucleotide sequence ID" value="NZ_JAUSZS010000002.1"/>
</dbReference>
<keyword evidence="3" id="KW-1185">Reference proteome</keyword>
<keyword evidence="1" id="KW-0812">Transmembrane</keyword>
<evidence type="ECO:0000313" key="2">
    <source>
        <dbReference type="EMBL" id="MDQ0930257.1"/>
    </source>
</evidence>
<feature type="transmembrane region" description="Helical" evidence="1">
    <location>
        <begin position="190"/>
        <end position="210"/>
    </location>
</feature>
<reference evidence="2 3" key="1">
    <citation type="submission" date="2023-07" db="EMBL/GenBank/DDBJ databases">
        <title>Comparative genomics of wheat-associated soil bacteria to identify genetic determinants of phenazine resistance.</title>
        <authorList>
            <person name="Mouncey N."/>
        </authorList>
    </citation>
    <scope>NUCLEOTIDE SEQUENCE [LARGE SCALE GENOMIC DNA]</scope>
    <source>
        <strain evidence="2 3">W2I16</strain>
    </source>
</reference>
<organism evidence="2 3">
    <name type="scientific">Streptomyces turgidiscabies</name>
    <dbReference type="NCBI Taxonomy" id="85558"/>
    <lineage>
        <taxon>Bacteria</taxon>
        <taxon>Bacillati</taxon>
        <taxon>Actinomycetota</taxon>
        <taxon>Actinomycetes</taxon>
        <taxon>Kitasatosporales</taxon>
        <taxon>Streptomycetaceae</taxon>
        <taxon>Streptomyces</taxon>
    </lineage>
</organism>
<evidence type="ECO:0000256" key="1">
    <source>
        <dbReference type="SAM" id="Phobius"/>
    </source>
</evidence>
<name>A0ABU0RGH1_9ACTN</name>
<feature type="transmembrane region" description="Helical" evidence="1">
    <location>
        <begin position="86"/>
        <end position="104"/>
    </location>
</feature>
<feature type="transmembrane region" description="Helical" evidence="1">
    <location>
        <begin position="57"/>
        <end position="79"/>
    </location>
</feature>
<keyword evidence="1" id="KW-0472">Membrane</keyword>
<sequence length="216" mass="22884">METYEMPLVAKTESPADDTTRASASAPRRALNTLKWALLILVTGVAAGVLGQYPYGMWAGVVVTLAVAAATAVVAGGLWHRAGAATLASVAALALPFFAGPAFYETYIKQFGERVHAVVTDTGERRGVKRSTELAVCRVVDTTGTVRDLSQQQNCYGQFEVGQQVVLFKDPQGALDPWIEAPPGARTPDALGLGITTGLFLTTGSALFYAGHRRRS</sequence>
<evidence type="ECO:0000313" key="3">
    <source>
        <dbReference type="Proteomes" id="UP001223072"/>
    </source>
</evidence>
<gene>
    <name evidence="2" type="ORF">QFZ49_000164</name>
</gene>
<feature type="transmembrane region" description="Helical" evidence="1">
    <location>
        <begin position="33"/>
        <end position="51"/>
    </location>
</feature>